<feature type="signal peptide" evidence="2">
    <location>
        <begin position="1"/>
        <end position="22"/>
    </location>
</feature>
<keyword evidence="2" id="KW-0732">Signal</keyword>
<accession>A0A9D1W6C5</accession>
<feature type="compositionally biased region" description="Basic and acidic residues" evidence="1">
    <location>
        <begin position="83"/>
        <end position="93"/>
    </location>
</feature>
<name>A0A9D1W6C5_9FIRM</name>
<evidence type="ECO:0000256" key="1">
    <source>
        <dbReference type="SAM" id="MobiDB-lite"/>
    </source>
</evidence>
<comment type="caution">
    <text evidence="3">The sequence shown here is derived from an EMBL/GenBank/DDBJ whole genome shotgun (WGS) entry which is preliminary data.</text>
</comment>
<reference evidence="3" key="1">
    <citation type="journal article" date="2021" name="PeerJ">
        <title>Extensive microbial diversity within the chicken gut microbiome revealed by metagenomics and culture.</title>
        <authorList>
            <person name="Gilroy R."/>
            <person name="Ravi A."/>
            <person name="Getino M."/>
            <person name="Pursley I."/>
            <person name="Horton D.L."/>
            <person name="Alikhan N.F."/>
            <person name="Baker D."/>
            <person name="Gharbi K."/>
            <person name="Hall N."/>
            <person name="Watson M."/>
            <person name="Adriaenssens E.M."/>
            <person name="Foster-Nyarko E."/>
            <person name="Jarju S."/>
            <person name="Secka A."/>
            <person name="Antonio M."/>
            <person name="Oren A."/>
            <person name="Chaudhuri R.R."/>
            <person name="La Ragione R."/>
            <person name="Hildebrand F."/>
            <person name="Pallen M.J."/>
        </authorList>
    </citation>
    <scope>NUCLEOTIDE SEQUENCE</scope>
    <source>
        <strain evidence="3">ChiGjej4B4-12881</strain>
    </source>
</reference>
<evidence type="ECO:0000313" key="4">
    <source>
        <dbReference type="Proteomes" id="UP000886780"/>
    </source>
</evidence>
<evidence type="ECO:0000313" key="3">
    <source>
        <dbReference type="EMBL" id="HIX52652.1"/>
    </source>
</evidence>
<gene>
    <name evidence="3" type="ORF">IAA28_07595</name>
</gene>
<sequence>MHRHAFLFRPWVCRFILTAAVAAGLATLAPPYLQEAEARPHAAAPAPERAHHPEPGHHSEPGHHPKHGNGPLAEPGQLPKPRLKADPKADKSDSIGPGAFIRGPKPV</sequence>
<protein>
    <submittedName>
        <fullName evidence="3">Uncharacterized protein</fullName>
    </submittedName>
</protein>
<organism evidence="3 4">
    <name type="scientific">Candidatus Lachnoclostridium stercoripullorum</name>
    <dbReference type="NCBI Taxonomy" id="2838635"/>
    <lineage>
        <taxon>Bacteria</taxon>
        <taxon>Bacillati</taxon>
        <taxon>Bacillota</taxon>
        <taxon>Clostridia</taxon>
        <taxon>Lachnospirales</taxon>
        <taxon>Lachnospiraceae</taxon>
    </lineage>
</organism>
<dbReference type="Proteomes" id="UP000886780">
    <property type="component" value="Unassembled WGS sequence"/>
</dbReference>
<proteinExistence type="predicted"/>
<feature type="compositionally biased region" description="Basic and acidic residues" evidence="1">
    <location>
        <begin position="48"/>
        <end position="63"/>
    </location>
</feature>
<feature type="chain" id="PRO_5038541589" evidence="2">
    <location>
        <begin position="23"/>
        <end position="107"/>
    </location>
</feature>
<dbReference type="EMBL" id="DXEU01000137">
    <property type="protein sequence ID" value="HIX52652.1"/>
    <property type="molecule type" value="Genomic_DNA"/>
</dbReference>
<feature type="region of interest" description="Disordered" evidence="1">
    <location>
        <begin position="36"/>
        <end position="107"/>
    </location>
</feature>
<dbReference type="AlphaFoldDB" id="A0A9D1W6C5"/>
<reference evidence="3" key="2">
    <citation type="submission" date="2021-04" db="EMBL/GenBank/DDBJ databases">
        <authorList>
            <person name="Gilroy R."/>
        </authorList>
    </citation>
    <scope>NUCLEOTIDE SEQUENCE</scope>
    <source>
        <strain evidence="3">ChiGjej4B4-12881</strain>
    </source>
</reference>
<evidence type="ECO:0000256" key="2">
    <source>
        <dbReference type="SAM" id="SignalP"/>
    </source>
</evidence>